<evidence type="ECO:0000256" key="1">
    <source>
        <dbReference type="SAM" id="Phobius"/>
    </source>
</evidence>
<feature type="transmembrane region" description="Helical" evidence="1">
    <location>
        <begin position="6"/>
        <end position="24"/>
    </location>
</feature>
<organism evidence="2 3">
    <name type="scientific">Mesobaculum littorinae</name>
    <dbReference type="NCBI Taxonomy" id="2486419"/>
    <lineage>
        <taxon>Bacteria</taxon>
        <taxon>Pseudomonadati</taxon>
        <taxon>Pseudomonadota</taxon>
        <taxon>Alphaproteobacteria</taxon>
        <taxon>Rhodobacterales</taxon>
        <taxon>Roseobacteraceae</taxon>
        <taxon>Mesobaculum</taxon>
    </lineage>
</organism>
<keyword evidence="1" id="KW-1133">Transmembrane helix</keyword>
<dbReference type="AlphaFoldDB" id="A0A438AKG6"/>
<feature type="transmembrane region" description="Helical" evidence="1">
    <location>
        <begin position="53"/>
        <end position="76"/>
    </location>
</feature>
<dbReference type="Pfam" id="PF07330">
    <property type="entry name" value="DUF1467"/>
    <property type="match status" value="1"/>
</dbReference>
<dbReference type="OrthoDB" id="9804637at2"/>
<evidence type="ECO:0000313" key="2">
    <source>
        <dbReference type="EMBL" id="RVV99159.1"/>
    </source>
</evidence>
<accession>A0A438AKG6</accession>
<protein>
    <submittedName>
        <fullName evidence="2">DUF1467 family protein</fullName>
    </submittedName>
</protein>
<keyword evidence="1" id="KW-0472">Membrane</keyword>
<dbReference type="RefSeq" id="WP_127904600.1">
    <property type="nucleotide sequence ID" value="NZ_RQXX01000001.1"/>
</dbReference>
<proteinExistence type="predicted"/>
<evidence type="ECO:0000313" key="3">
    <source>
        <dbReference type="Proteomes" id="UP000285908"/>
    </source>
</evidence>
<keyword evidence="3" id="KW-1185">Reference proteome</keyword>
<sequence length="104" mass="11263">MAITSAIVLFAVIWFMALFVALPIRIRTQGDLGDIVPGTHAGAPEHIFYKAKFIWVTVATIVIWAAACAMILWGPIGVRDLDWFGRMDPPAGAARDVPADDRGA</sequence>
<dbReference type="InterPro" id="IPR009935">
    <property type="entry name" value="DUF1467"/>
</dbReference>
<dbReference type="Proteomes" id="UP000285908">
    <property type="component" value="Unassembled WGS sequence"/>
</dbReference>
<keyword evidence="1" id="KW-0812">Transmembrane</keyword>
<name>A0A438AKG6_9RHOB</name>
<gene>
    <name evidence="2" type="ORF">EKE94_00220</name>
</gene>
<reference evidence="2 3" key="1">
    <citation type="submission" date="2018-11" db="EMBL/GenBank/DDBJ databases">
        <title>Mesobaculum littorinae gen. nov., sp. nov., isolated from Littorina scabra that represents a novel genus of the order Rhodobacteraceae.</title>
        <authorList>
            <person name="Li F."/>
        </authorList>
    </citation>
    <scope>NUCLEOTIDE SEQUENCE [LARGE SCALE GENOMIC DNA]</scope>
    <source>
        <strain evidence="2 3">M0103</strain>
    </source>
</reference>
<comment type="caution">
    <text evidence="2">The sequence shown here is derived from an EMBL/GenBank/DDBJ whole genome shotgun (WGS) entry which is preliminary data.</text>
</comment>
<dbReference type="EMBL" id="RQXX01000001">
    <property type="protein sequence ID" value="RVV99159.1"/>
    <property type="molecule type" value="Genomic_DNA"/>
</dbReference>